<dbReference type="Pfam" id="PF01490">
    <property type="entry name" value="Aa_trans"/>
    <property type="match status" value="1"/>
</dbReference>
<evidence type="ECO:0000313" key="10">
    <source>
        <dbReference type="Proteomes" id="UP000035740"/>
    </source>
</evidence>
<evidence type="ECO:0000256" key="2">
    <source>
        <dbReference type="ARBA" id="ARBA00022448"/>
    </source>
</evidence>
<keyword evidence="6 7" id="KW-0472">Membrane</keyword>
<dbReference type="PANTHER" id="PTHR48017">
    <property type="entry name" value="OS05G0424000 PROTEIN-RELATED"/>
    <property type="match status" value="1"/>
</dbReference>
<feature type="transmembrane region" description="Helical" evidence="7">
    <location>
        <begin position="85"/>
        <end position="110"/>
    </location>
</feature>
<evidence type="ECO:0000256" key="6">
    <source>
        <dbReference type="ARBA" id="ARBA00023136"/>
    </source>
</evidence>
<dbReference type="eggNOG" id="KOG1303">
    <property type="taxonomic scope" value="Eukaryota"/>
</dbReference>
<accession>A0A0J8B515</accession>
<keyword evidence="3 7" id="KW-0812">Transmembrane</keyword>
<feature type="transmembrane region" description="Helical" evidence="7">
    <location>
        <begin position="130"/>
        <end position="153"/>
    </location>
</feature>
<evidence type="ECO:0000259" key="8">
    <source>
        <dbReference type="Pfam" id="PF01490"/>
    </source>
</evidence>
<evidence type="ECO:0000256" key="7">
    <source>
        <dbReference type="SAM" id="Phobius"/>
    </source>
</evidence>
<organism evidence="9 10">
    <name type="scientific">Beta vulgaris subsp. vulgaris</name>
    <name type="common">Beet</name>
    <dbReference type="NCBI Taxonomy" id="3555"/>
    <lineage>
        <taxon>Eukaryota</taxon>
        <taxon>Viridiplantae</taxon>
        <taxon>Streptophyta</taxon>
        <taxon>Embryophyta</taxon>
        <taxon>Tracheophyta</taxon>
        <taxon>Spermatophyta</taxon>
        <taxon>Magnoliopsida</taxon>
        <taxon>eudicotyledons</taxon>
        <taxon>Gunneridae</taxon>
        <taxon>Pentapetalae</taxon>
        <taxon>Caryophyllales</taxon>
        <taxon>Chenopodiaceae</taxon>
        <taxon>Betoideae</taxon>
        <taxon>Beta</taxon>
    </lineage>
</organism>
<evidence type="ECO:0000256" key="3">
    <source>
        <dbReference type="ARBA" id="ARBA00022692"/>
    </source>
</evidence>
<dbReference type="EMBL" id="KQ090666">
    <property type="protein sequence ID" value="KMS94927.1"/>
    <property type="molecule type" value="Genomic_DNA"/>
</dbReference>
<feature type="domain" description="Amino acid transporter transmembrane" evidence="8">
    <location>
        <begin position="36"/>
        <end position="255"/>
    </location>
</feature>
<feature type="transmembrane region" description="Helical" evidence="7">
    <location>
        <begin position="174"/>
        <end position="194"/>
    </location>
</feature>
<proteinExistence type="predicted"/>
<dbReference type="AlphaFoldDB" id="A0A0J8B515"/>
<comment type="subcellular location">
    <subcellularLocation>
        <location evidence="1">Membrane</location>
    </subcellularLocation>
</comment>
<dbReference type="InterPro" id="IPR013057">
    <property type="entry name" value="AA_transpt_TM"/>
</dbReference>
<evidence type="ECO:0000256" key="5">
    <source>
        <dbReference type="ARBA" id="ARBA00022989"/>
    </source>
</evidence>
<evidence type="ECO:0000256" key="1">
    <source>
        <dbReference type="ARBA" id="ARBA00004370"/>
    </source>
</evidence>
<sequence>MYLSGGTCVALVMFGGETMKIFYGTVCGPACKVTNPLTTIEWVLNAIGMIAFAFRGHNLVLEIQGTMPTSTKYPSRIPMWRGVKCAYVIIGLCLFSVAIGGYWAYGNLIIPTNEGLLNAVHKYHEHDTSMFILCFTSLLVVIHILSSFQIYAMPVFDNMESRYTSCKERPCPRWLRSGIRAFFGCLVVFIAFALPFLPSLAGLLGGIALPVTLAYPCFMWINIKEPRKFSLMWYLNWGLGCLGILLSILLVTGAIWSIVITGIPVHFFKTE</sequence>
<dbReference type="GO" id="GO:0006865">
    <property type="term" value="P:amino acid transport"/>
    <property type="evidence" value="ECO:0007669"/>
    <property type="project" value="UniProtKB-KW"/>
</dbReference>
<dbReference type="Gramene" id="KMS94927">
    <property type="protein sequence ID" value="KMS94927"/>
    <property type="gene ID" value="BVRB_014030"/>
</dbReference>
<evidence type="ECO:0000256" key="4">
    <source>
        <dbReference type="ARBA" id="ARBA00022970"/>
    </source>
</evidence>
<keyword evidence="4" id="KW-0029">Amino-acid transport</keyword>
<dbReference type="OrthoDB" id="40134at2759"/>
<keyword evidence="5 7" id="KW-1133">Transmembrane helix</keyword>
<dbReference type="GO" id="GO:0016020">
    <property type="term" value="C:membrane"/>
    <property type="evidence" value="ECO:0007669"/>
    <property type="project" value="UniProtKB-SubCell"/>
</dbReference>
<feature type="transmembrane region" description="Helical" evidence="7">
    <location>
        <begin position="200"/>
        <end position="221"/>
    </location>
</feature>
<evidence type="ECO:0000313" key="9">
    <source>
        <dbReference type="EMBL" id="KMS94927.1"/>
    </source>
</evidence>
<dbReference type="OMA" id="WINIKEP"/>
<keyword evidence="10" id="KW-1185">Reference proteome</keyword>
<dbReference type="Proteomes" id="UP000035740">
    <property type="component" value="Unassembled WGS sequence"/>
</dbReference>
<gene>
    <name evidence="9" type="ORF">BVRB_014030</name>
</gene>
<feature type="transmembrane region" description="Helical" evidence="7">
    <location>
        <begin position="233"/>
        <end position="259"/>
    </location>
</feature>
<reference evidence="9 10" key="1">
    <citation type="journal article" date="2014" name="Nature">
        <title>The genome of the recently domesticated crop plant sugar beet (Beta vulgaris).</title>
        <authorList>
            <person name="Dohm J.C."/>
            <person name="Minoche A.E."/>
            <person name="Holtgrawe D."/>
            <person name="Capella-Gutierrez S."/>
            <person name="Zakrzewski F."/>
            <person name="Tafer H."/>
            <person name="Rupp O."/>
            <person name="Sorensen T.R."/>
            <person name="Stracke R."/>
            <person name="Reinhardt R."/>
            <person name="Goesmann A."/>
            <person name="Kraft T."/>
            <person name="Schulz B."/>
            <person name="Stadler P.F."/>
            <person name="Schmidt T."/>
            <person name="Gabaldon T."/>
            <person name="Lehrach H."/>
            <person name="Weisshaar B."/>
            <person name="Himmelbauer H."/>
        </authorList>
    </citation>
    <scope>NUCLEOTIDE SEQUENCE [LARGE SCALE GENOMIC DNA]</scope>
    <source>
        <tissue evidence="9">Taproot</tissue>
    </source>
</reference>
<name>A0A0J8B515_BETVV</name>
<protein>
    <recommendedName>
        <fullName evidence="8">Amino acid transporter transmembrane domain-containing protein</fullName>
    </recommendedName>
</protein>
<keyword evidence="2" id="KW-0813">Transport</keyword>